<sequence length="172" mass="20116">MLGRVYPERGLDFISKNPHNFHQSIKQDGIKESRFFSIKVKVFSDLADEIQKEVWQEKDYMEILKQLERDSPAQNLSTKLQSVQQVVKEELESEMRRFKKYEDRNRTITPDFQHGCKVWLASRNIKTTRPTKKLSESWKPCISPELAFAMEASSPCLPCVITRTSQAVKYSK</sequence>
<organism evidence="1 2">
    <name type="scientific">Austropuccinia psidii MF-1</name>
    <dbReference type="NCBI Taxonomy" id="1389203"/>
    <lineage>
        <taxon>Eukaryota</taxon>
        <taxon>Fungi</taxon>
        <taxon>Dikarya</taxon>
        <taxon>Basidiomycota</taxon>
        <taxon>Pucciniomycotina</taxon>
        <taxon>Pucciniomycetes</taxon>
        <taxon>Pucciniales</taxon>
        <taxon>Sphaerophragmiaceae</taxon>
        <taxon>Austropuccinia</taxon>
    </lineage>
</organism>
<reference evidence="1" key="1">
    <citation type="submission" date="2021-03" db="EMBL/GenBank/DDBJ databases">
        <title>Draft genome sequence of rust myrtle Austropuccinia psidii MF-1, a brazilian biotype.</title>
        <authorList>
            <person name="Quecine M.C."/>
            <person name="Pachon D.M.R."/>
            <person name="Bonatelli M.L."/>
            <person name="Correr F.H."/>
            <person name="Franceschini L.M."/>
            <person name="Leite T.F."/>
            <person name="Margarido G.R.A."/>
            <person name="Almeida C.A."/>
            <person name="Ferrarezi J.A."/>
            <person name="Labate C.A."/>
        </authorList>
    </citation>
    <scope>NUCLEOTIDE SEQUENCE</scope>
    <source>
        <strain evidence="1">MF-1</strain>
    </source>
</reference>
<dbReference type="EMBL" id="AVOT02008967">
    <property type="protein sequence ID" value="MBW0487098.1"/>
    <property type="molecule type" value="Genomic_DNA"/>
</dbReference>
<proteinExistence type="predicted"/>
<name>A0A9Q3CNA5_9BASI</name>
<keyword evidence="2" id="KW-1185">Reference proteome</keyword>
<gene>
    <name evidence="1" type="ORF">O181_026813</name>
</gene>
<accession>A0A9Q3CNA5</accession>
<dbReference type="Proteomes" id="UP000765509">
    <property type="component" value="Unassembled WGS sequence"/>
</dbReference>
<evidence type="ECO:0000313" key="1">
    <source>
        <dbReference type="EMBL" id="MBW0487098.1"/>
    </source>
</evidence>
<evidence type="ECO:0000313" key="2">
    <source>
        <dbReference type="Proteomes" id="UP000765509"/>
    </source>
</evidence>
<comment type="caution">
    <text evidence="1">The sequence shown here is derived from an EMBL/GenBank/DDBJ whole genome shotgun (WGS) entry which is preliminary data.</text>
</comment>
<protein>
    <submittedName>
        <fullName evidence="1">Uncharacterized protein</fullName>
    </submittedName>
</protein>
<dbReference type="AlphaFoldDB" id="A0A9Q3CNA5"/>